<name>A0A9P5Q7U0_9AGAR</name>
<dbReference type="OrthoDB" id="5576441at2759"/>
<accession>A0A9P5Q7U0</accession>
<evidence type="ECO:0000313" key="10">
    <source>
        <dbReference type="Proteomes" id="UP000772434"/>
    </source>
</evidence>
<reference evidence="9" key="1">
    <citation type="submission" date="2020-11" db="EMBL/GenBank/DDBJ databases">
        <authorList>
            <consortium name="DOE Joint Genome Institute"/>
            <person name="Ahrendt S."/>
            <person name="Riley R."/>
            <person name="Andreopoulos W."/>
            <person name="Labutti K."/>
            <person name="Pangilinan J."/>
            <person name="Ruiz-Duenas F.J."/>
            <person name="Barrasa J.M."/>
            <person name="Sanchez-Garcia M."/>
            <person name="Camarero S."/>
            <person name="Miyauchi S."/>
            <person name="Serrano A."/>
            <person name="Linde D."/>
            <person name="Babiker R."/>
            <person name="Drula E."/>
            <person name="Ayuso-Fernandez I."/>
            <person name="Pacheco R."/>
            <person name="Padilla G."/>
            <person name="Ferreira P."/>
            <person name="Barriuso J."/>
            <person name="Kellner H."/>
            <person name="Castanera R."/>
            <person name="Alfaro M."/>
            <person name="Ramirez L."/>
            <person name="Pisabarro A.G."/>
            <person name="Kuo A."/>
            <person name="Tritt A."/>
            <person name="Lipzen A."/>
            <person name="He G."/>
            <person name="Yan M."/>
            <person name="Ng V."/>
            <person name="Cullen D."/>
            <person name="Martin F."/>
            <person name="Rosso M.-N."/>
            <person name="Henrissat B."/>
            <person name="Hibbett D."/>
            <person name="Martinez A.T."/>
            <person name="Grigoriev I.V."/>
        </authorList>
    </citation>
    <scope>NUCLEOTIDE SEQUENCE</scope>
    <source>
        <strain evidence="9">AH 40177</strain>
    </source>
</reference>
<dbReference type="GO" id="GO:0006281">
    <property type="term" value="P:DNA repair"/>
    <property type="evidence" value="ECO:0007669"/>
    <property type="project" value="UniProtKB-KW"/>
</dbReference>
<dbReference type="EMBL" id="JADNRY010000005">
    <property type="protein sequence ID" value="KAF9076796.1"/>
    <property type="molecule type" value="Genomic_DNA"/>
</dbReference>
<evidence type="ECO:0000256" key="5">
    <source>
        <dbReference type="ARBA" id="ARBA00023204"/>
    </source>
</evidence>
<evidence type="ECO:0000256" key="7">
    <source>
        <dbReference type="ARBA" id="ARBA00029496"/>
    </source>
</evidence>
<feature type="region of interest" description="Disordered" evidence="8">
    <location>
        <begin position="120"/>
        <end position="139"/>
    </location>
</feature>
<evidence type="ECO:0000256" key="8">
    <source>
        <dbReference type="SAM" id="MobiDB-lite"/>
    </source>
</evidence>
<sequence length="616" mass="67747">MSLSRRILNEEIVEDSEPEREAARAKSVVNSILEISDDSLVEEKENSVIDISDSSLELQPTRNRNYVDLGNYDSELDNTLPELRLRSLAKYAHVESRPAGPSVSRIASSVAVQSTLNVNSATSKPRLSKKPAAKPATKPAATNLIQTLTDEFPGDLLSRLLICVCCDSAWTARKSIPQKLNHIKSCAKKRGIKDVTLVELVRKGIENSPALPLKGKSKAPAAQDSAPTTFFAEVVHDAAPKKRGRRQEVASTIKGVEETRDAIMQKARKVVARGDSHVRAVREFNVQRGASDSDPLDLPFSTPRFGKSSLAGQFRAPSMFHDNGEISELSSAVSDPLLPASSPLYDSQRLSSPPATSPPSDDPRVLLDIDAHNLTTPSKGEAVCLFTALNAKQTDNSQITLKFNSRSPRSRVIYISSSPSEASRTSEAANSPPLTPSPRKAPSSTFFSRQSPSPEEAIYLSELEMGEYADNAYLHYNPDGNLIDKQFSYPVHPKLFSAHPIPRKSKSRPRSRSGSRSPSTNKTLRKKNKAAIGGKPKKAAILDENWAIELKNKIIQDTALHLRILRFEPIPLDTFLSLVKKDAGEPSAKEKIHLKEFLDKQAIHFYDSDNVGRRKR</sequence>
<feature type="compositionally biased region" description="Polar residues" evidence="8">
    <location>
        <begin position="442"/>
        <end position="453"/>
    </location>
</feature>
<feature type="region of interest" description="Disordered" evidence="8">
    <location>
        <begin position="343"/>
        <end position="365"/>
    </location>
</feature>
<dbReference type="InterPro" id="IPR018574">
    <property type="entry name" value="Structure-sp_endonuc_su_Slx4"/>
</dbReference>
<evidence type="ECO:0000313" key="9">
    <source>
        <dbReference type="EMBL" id="KAF9076796.1"/>
    </source>
</evidence>
<proteinExistence type="inferred from homology"/>
<evidence type="ECO:0000256" key="2">
    <source>
        <dbReference type="ARBA" id="ARBA00006661"/>
    </source>
</evidence>
<comment type="subcellular location">
    <subcellularLocation>
        <location evidence="1">Nucleus</location>
    </subcellularLocation>
</comment>
<keyword evidence="5" id="KW-0234">DNA repair</keyword>
<protein>
    <recommendedName>
        <fullName evidence="7">Structure-specific endonuclease subunit SLX4</fullName>
    </recommendedName>
</protein>
<evidence type="ECO:0000256" key="4">
    <source>
        <dbReference type="ARBA" id="ARBA00023172"/>
    </source>
</evidence>
<gene>
    <name evidence="9" type="ORF">BDP27DRAFT_1397880</name>
</gene>
<dbReference type="GO" id="GO:0033557">
    <property type="term" value="C:Slx1-Slx4 complex"/>
    <property type="evidence" value="ECO:0007669"/>
    <property type="project" value="InterPro"/>
</dbReference>
<keyword evidence="6" id="KW-0539">Nucleus</keyword>
<evidence type="ECO:0000256" key="3">
    <source>
        <dbReference type="ARBA" id="ARBA00022763"/>
    </source>
</evidence>
<dbReference type="GO" id="GO:0006310">
    <property type="term" value="P:DNA recombination"/>
    <property type="evidence" value="ECO:0007669"/>
    <property type="project" value="UniProtKB-KW"/>
</dbReference>
<keyword evidence="4" id="KW-0233">DNA recombination</keyword>
<feature type="compositionally biased region" description="Basic residues" evidence="8">
    <location>
        <begin position="501"/>
        <end position="513"/>
    </location>
</feature>
<comment type="similarity">
    <text evidence="2">Belongs to the SLX4 family.</text>
</comment>
<dbReference type="Proteomes" id="UP000772434">
    <property type="component" value="Unassembled WGS sequence"/>
</dbReference>
<feature type="region of interest" description="Disordered" evidence="8">
    <location>
        <begin position="417"/>
        <end position="453"/>
    </location>
</feature>
<comment type="caution">
    <text evidence="9">The sequence shown here is derived from an EMBL/GenBank/DDBJ whole genome shotgun (WGS) entry which is preliminary data.</text>
</comment>
<keyword evidence="10" id="KW-1185">Reference proteome</keyword>
<dbReference type="AlphaFoldDB" id="A0A9P5Q7U0"/>
<feature type="compositionally biased region" description="Low complexity" evidence="8">
    <location>
        <begin position="417"/>
        <end position="429"/>
    </location>
</feature>
<evidence type="ECO:0000256" key="6">
    <source>
        <dbReference type="ARBA" id="ARBA00023242"/>
    </source>
</evidence>
<keyword evidence="3" id="KW-0227">DNA damage</keyword>
<dbReference type="GO" id="GO:0006260">
    <property type="term" value="P:DNA replication"/>
    <property type="evidence" value="ECO:0007669"/>
    <property type="project" value="InterPro"/>
</dbReference>
<evidence type="ECO:0000256" key="1">
    <source>
        <dbReference type="ARBA" id="ARBA00004123"/>
    </source>
</evidence>
<dbReference type="Pfam" id="PF09494">
    <property type="entry name" value="Slx4"/>
    <property type="match status" value="1"/>
</dbReference>
<feature type="region of interest" description="Disordered" evidence="8">
    <location>
        <begin position="495"/>
        <end position="534"/>
    </location>
</feature>
<organism evidence="9 10">
    <name type="scientific">Rhodocollybia butyracea</name>
    <dbReference type="NCBI Taxonomy" id="206335"/>
    <lineage>
        <taxon>Eukaryota</taxon>
        <taxon>Fungi</taxon>
        <taxon>Dikarya</taxon>
        <taxon>Basidiomycota</taxon>
        <taxon>Agaricomycotina</taxon>
        <taxon>Agaricomycetes</taxon>
        <taxon>Agaricomycetidae</taxon>
        <taxon>Agaricales</taxon>
        <taxon>Marasmiineae</taxon>
        <taxon>Omphalotaceae</taxon>
        <taxon>Rhodocollybia</taxon>
    </lineage>
</organism>